<sequence>MKESLMHPMLVSLGVIVLLVLALVLLHSTQTSSEASALERPLLTTNRFFHTELSSQSSSEREIVYGTVLNDFQIQSARENCASLGGVFQACGNPCGASKEVCIDICGYTCTITPELSL</sequence>
<evidence type="ECO:0000313" key="2">
    <source>
        <dbReference type="Proteomes" id="UP000228711"/>
    </source>
</evidence>
<reference evidence="2" key="1">
    <citation type="submission" date="2017-09" db="EMBL/GenBank/DDBJ databases">
        <title>Depth-based differentiation of microbial function through sediment-hosted aquifers and enrichment of novel symbionts in the deep terrestrial subsurface.</title>
        <authorList>
            <person name="Probst A.J."/>
            <person name="Ladd B."/>
            <person name="Jarett J.K."/>
            <person name="Geller-Mcgrath D.E."/>
            <person name="Sieber C.M.K."/>
            <person name="Emerson J.B."/>
            <person name="Anantharaman K."/>
            <person name="Thomas B.C."/>
            <person name="Malmstrom R."/>
            <person name="Stieglmeier M."/>
            <person name="Klingl A."/>
            <person name="Woyke T."/>
            <person name="Ryan C.M."/>
            <person name="Banfield J.F."/>
        </authorList>
    </citation>
    <scope>NUCLEOTIDE SEQUENCE [LARGE SCALE GENOMIC DNA]</scope>
</reference>
<accession>A0A2H0YSS4</accession>
<organism evidence="1 2">
    <name type="scientific">Candidatus Kerfeldbacteria bacterium CG08_land_8_20_14_0_20_42_7</name>
    <dbReference type="NCBI Taxonomy" id="2014245"/>
    <lineage>
        <taxon>Bacteria</taxon>
        <taxon>Candidatus Kerfeldiibacteriota</taxon>
    </lineage>
</organism>
<protein>
    <submittedName>
        <fullName evidence="1">Uncharacterized protein</fullName>
    </submittedName>
</protein>
<comment type="caution">
    <text evidence="1">The sequence shown here is derived from an EMBL/GenBank/DDBJ whole genome shotgun (WGS) entry which is preliminary data.</text>
</comment>
<dbReference type="Proteomes" id="UP000228711">
    <property type="component" value="Unassembled WGS sequence"/>
</dbReference>
<name>A0A2H0YSS4_9BACT</name>
<gene>
    <name evidence="1" type="ORF">COT25_02485</name>
</gene>
<dbReference type="EMBL" id="PEXV01000085">
    <property type="protein sequence ID" value="PIS41545.1"/>
    <property type="molecule type" value="Genomic_DNA"/>
</dbReference>
<evidence type="ECO:0000313" key="1">
    <source>
        <dbReference type="EMBL" id="PIS41545.1"/>
    </source>
</evidence>
<dbReference type="AlphaFoldDB" id="A0A2H0YSS4"/>
<proteinExistence type="predicted"/>